<accession>A0A5N6JIM0</accession>
<reference evidence="1 2" key="1">
    <citation type="submission" date="2019-04" db="EMBL/GenBank/DDBJ databases">
        <title>Fungal friends and foes A comparative genomics study of 23 Aspergillus species from section Flavi.</title>
        <authorList>
            <consortium name="DOE Joint Genome Institute"/>
            <person name="Kjaerbolling I."/>
            <person name="Vesth T.C."/>
            <person name="Frisvad J.C."/>
            <person name="Nybo J.L."/>
            <person name="Theobald S."/>
            <person name="Kildgaard S."/>
            <person name="Petersen T.I."/>
            <person name="Kuo A."/>
            <person name="Sato A."/>
            <person name="Lyhne E.K."/>
            <person name="Kogle M.E."/>
            <person name="Wiebenga A."/>
            <person name="Kun R.S."/>
            <person name="Lubbers R.J."/>
            <person name="Makela M.R."/>
            <person name="Barry K."/>
            <person name="Chovatia M."/>
            <person name="Clum A."/>
            <person name="Daum C."/>
            <person name="Haridas S."/>
            <person name="He G."/>
            <person name="LaButti K."/>
            <person name="Lipzen A."/>
            <person name="Mondo S."/>
            <person name="Pangilinan J."/>
            <person name="Riley R."/>
            <person name="Salamov A."/>
            <person name="Simmons B.A."/>
            <person name="Magnuson J.K."/>
            <person name="Henrissat B."/>
            <person name="Mortensen U.H."/>
            <person name="Larsen T.O."/>
            <person name="De vries R.P."/>
            <person name="Grigoriev I.V."/>
            <person name="Machida M."/>
            <person name="Baker S.E."/>
            <person name="Andersen M.R."/>
        </authorList>
    </citation>
    <scope>NUCLEOTIDE SEQUENCE [LARGE SCALE GENOMIC DNA]</scope>
    <source>
        <strain evidence="1 2">CBS 117635</strain>
    </source>
</reference>
<keyword evidence="2" id="KW-1185">Reference proteome</keyword>
<dbReference type="AlphaFoldDB" id="A0A5N6JIM0"/>
<gene>
    <name evidence="1" type="ORF">BDV30DRAFT_125167</name>
</gene>
<dbReference type="EMBL" id="ML732767">
    <property type="protein sequence ID" value="KAB8278735.1"/>
    <property type="molecule type" value="Genomic_DNA"/>
</dbReference>
<evidence type="ECO:0000313" key="1">
    <source>
        <dbReference type="EMBL" id="KAB8278735.1"/>
    </source>
</evidence>
<protein>
    <submittedName>
        <fullName evidence="1">Uncharacterized protein</fullName>
    </submittedName>
</protein>
<dbReference type="Proteomes" id="UP000326289">
    <property type="component" value="Unassembled WGS sequence"/>
</dbReference>
<organism evidence="1 2">
    <name type="scientific">Aspergillus minisclerotigenes</name>
    <dbReference type="NCBI Taxonomy" id="656917"/>
    <lineage>
        <taxon>Eukaryota</taxon>
        <taxon>Fungi</taxon>
        <taxon>Dikarya</taxon>
        <taxon>Ascomycota</taxon>
        <taxon>Pezizomycotina</taxon>
        <taxon>Eurotiomycetes</taxon>
        <taxon>Eurotiomycetidae</taxon>
        <taxon>Eurotiales</taxon>
        <taxon>Aspergillaceae</taxon>
        <taxon>Aspergillus</taxon>
        <taxon>Aspergillus subgen. Circumdati</taxon>
    </lineage>
</organism>
<evidence type="ECO:0000313" key="2">
    <source>
        <dbReference type="Proteomes" id="UP000326289"/>
    </source>
</evidence>
<proteinExistence type="predicted"/>
<sequence>MKVSTMCVLPIVTTWASPGNEEDRADQNLSDLIPGGRCRVPVNIMRRERPGGHSERYQGCFRRGAAQHEIVKSEKKSSSSAQVLFVAHRSQEIYGSHRGKPGANEWVLEASRLHRRFL</sequence>
<name>A0A5N6JIM0_9EURO</name>